<keyword evidence="1" id="KW-1133">Transmembrane helix</keyword>
<evidence type="ECO:0000256" key="1">
    <source>
        <dbReference type="SAM" id="Phobius"/>
    </source>
</evidence>
<name>Q4FUH2_PSYA2</name>
<dbReference type="AlphaFoldDB" id="Q4FUH2"/>
<keyword evidence="1" id="KW-0472">Membrane</keyword>
<sequence>MSDKYKPERDIDTVTVTSVKGDNNHKVQTPRAQYENNRLQNILAERNQQLQTVEQQLTNTQLSYKHACKNTRMLMALCVLLIVVMSLGGEQ</sequence>
<evidence type="ECO:0000313" key="2">
    <source>
        <dbReference type="EMBL" id="AAZ18336.1"/>
    </source>
</evidence>
<keyword evidence="1" id="KW-0812">Transmembrane</keyword>
<dbReference type="RefSeq" id="WP_011279772.1">
    <property type="nucleotide sequence ID" value="NC_007204.1"/>
</dbReference>
<proteinExistence type="predicted"/>
<dbReference type="HOGENOM" id="CLU_2424749_0_0_6"/>
<dbReference type="KEGG" id="par:Psyc_0473"/>
<dbReference type="STRING" id="259536.Psyc_0473"/>
<keyword evidence="3" id="KW-1185">Reference proteome</keyword>
<protein>
    <submittedName>
        <fullName evidence="2">Uncharacterized protein</fullName>
    </submittedName>
</protein>
<dbReference type="EMBL" id="CP000082">
    <property type="protein sequence ID" value="AAZ18336.1"/>
    <property type="molecule type" value="Genomic_DNA"/>
</dbReference>
<feature type="transmembrane region" description="Helical" evidence="1">
    <location>
        <begin position="73"/>
        <end position="89"/>
    </location>
</feature>
<gene>
    <name evidence="2" type="ordered locus">Psyc_0473</name>
</gene>
<organism evidence="2 3">
    <name type="scientific">Psychrobacter arcticus (strain DSM 17307 / VKM B-2377 / 273-4)</name>
    <dbReference type="NCBI Taxonomy" id="259536"/>
    <lineage>
        <taxon>Bacteria</taxon>
        <taxon>Pseudomonadati</taxon>
        <taxon>Pseudomonadota</taxon>
        <taxon>Gammaproteobacteria</taxon>
        <taxon>Moraxellales</taxon>
        <taxon>Moraxellaceae</taxon>
        <taxon>Psychrobacter</taxon>
    </lineage>
</organism>
<dbReference type="Proteomes" id="UP000000546">
    <property type="component" value="Chromosome"/>
</dbReference>
<accession>Q4FUH2</accession>
<evidence type="ECO:0000313" key="3">
    <source>
        <dbReference type="Proteomes" id="UP000000546"/>
    </source>
</evidence>
<reference evidence="2 3" key="1">
    <citation type="journal article" date="2010" name="Appl. Environ. Microbiol.">
        <title>The genome sequence of Psychrobacter arcticus 273-4, a psychroactive Siberian permafrost bacterium, reveals mechanisms for adaptation to low-temperature growth.</title>
        <authorList>
            <person name="Ayala-del-Rio H.L."/>
            <person name="Chain P.S."/>
            <person name="Grzymski J.J."/>
            <person name="Ponder M.A."/>
            <person name="Ivanova N."/>
            <person name="Bergholz P.W."/>
            <person name="Di Bartolo G."/>
            <person name="Hauser L."/>
            <person name="Land M."/>
            <person name="Bakermans C."/>
            <person name="Rodrigues D."/>
            <person name="Klappenbach J."/>
            <person name="Zarka D."/>
            <person name="Larimer F."/>
            <person name="Richardson P."/>
            <person name="Murray A."/>
            <person name="Thomashow M."/>
            <person name="Tiedje J.M."/>
        </authorList>
    </citation>
    <scope>NUCLEOTIDE SEQUENCE [LARGE SCALE GENOMIC DNA]</scope>
    <source>
        <strain evidence="3">DSM 17307 / VKM B-2377 / 273-4</strain>
    </source>
</reference>